<gene>
    <name evidence="5" type="ORF">GCM10025862_23310</name>
</gene>
<comment type="similarity">
    <text evidence="1">Belongs to the transglycosylase family. Rpf subfamily.</text>
</comment>
<sequence>MWDRVAACESGGNWSINTGNGFSGGLQFTGSTWRAYGGSGSAHNASKAEQIRVAKRVLAGQGPGAWPVCSKKAGLGRSNGGASSADTVTSSRSSSRTSKVTTQRSSSSTKSSSTKAYRTTPKSSMGSVKHVQRASSLAFPGASTFSLGHSSAMTTLLGQRLVAKGFGDSYRVGPGPVFTAADKAAVASFQRAQGWTGADADGIPGPATWSRLMAR</sequence>
<dbReference type="EMBL" id="BSUJ01000001">
    <property type="protein sequence ID" value="GMA20310.1"/>
    <property type="molecule type" value="Genomic_DNA"/>
</dbReference>
<feature type="domain" description="Resuscitation-promoting factor core lysozyme-like" evidence="4">
    <location>
        <begin position="2"/>
        <end position="69"/>
    </location>
</feature>
<dbReference type="InterPro" id="IPR036365">
    <property type="entry name" value="PGBD-like_sf"/>
</dbReference>
<dbReference type="InterPro" id="IPR010618">
    <property type="entry name" value="RPF"/>
</dbReference>
<keyword evidence="6" id="KW-1185">Reference proteome</keyword>
<keyword evidence="2" id="KW-0378">Hydrolase</keyword>
<dbReference type="CDD" id="cd13925">
    <property type="entry name" value="RPF"/>
    <property type="match status" value="1"/>
</dbReference>
<dbReference type="SUPFAM" id="SSF53955">
    <property type="entry name" value="Lysozyme-like"/>
    <property type="match status" value="1"/>
</dbReference>
<dbReference type="NCBIfam" id="NF038080">
    <property type="entry name" value="PG_bind_siph"/>
    <property type="match status" value="1"/>
</dbReference>
<name>A0ABQ6HRW4_9MICO</name>
<accession>A0ABQ6HRW4</accession>
<dbReference type="Pfam" id="PF06737">
    <property type="entry name" value="Transglycosylas"/>
    <property type="match status" value="1"/>
</dbReference>
<evidence type="ECO:0000256" key="1">
    <source>
        <dbReference type="ARBA" id="ARBA00010830"/>
    </source>
</evidence>
<evidence type="ECO:0000256" key="3">
    <source>
        <dbReference type="SAM" id="MobiDB-lite"/>
    </source>
</evidence>
<proteinExistence type="inferred from homology"/>
<comment type="caution">
    <text evidence="5">The sequence shown here is derived from an EMBL/GenBank/DDBJ whole genome shotgun (WGS) entry which is preliminary data.</text>
</comment>
<reference evidence="6" key="1">
    <citation type="journal article" date="2019" name="Int. J. Syst. Evol. Microbiol.">
        <title>The Global Catalogue of Microorganisms (GCM) 10K type strain sequencing project: providing services to taxonomists for standard genome sequencing and annotation.</title>
        <authorList>
            <consortium name="The Broad Institute Genomics Platform"/>
            <consortium name="The Broad Institute Genome Sequencing Center for Infectious Disease"/>
            <person name="Wu L."/>
            <person name="Ma J."/>
        </authorList>
    </citation>
    <scope>NUCLEOTIDE SEQUENCE [LARGE SCALE GENOMIC DNA]</scope>
    <source>
        <strain evidence="6">NBRC 105830</strain>
    </source>
</reference>
<dbReference type="Gene3D" id="1.10.530.10">
    <property type="match status" value="1"/>
</dbReference>
<dbReference type="InterPro" id="IPR047763">
    <property type="entry name" value="PG_bind_dom_phiBT1-type"/>
</dbReference>
<feature type="compositionally biased region" description="Low complexity" evidence="3">
    <location>
        <begin position="82"/>
        <end position="120"/>
    </location>
</feature>
<evidence type="ECO:0000256" key="2">
    <source>
        <dbReference type="ARBA" id="ARBA00022801"/>
    </source>
</evidence>
<organism evidence="5 6">
    <name type="scientific">Arsenicicoccus piscis</name>
    <dbReference type="NCBI Taxonomy" id="673954"/>
    <lineage>
        <taxon>Bacteria</taxon>
        <taxon>Bacillati</taxon>
        <taxon>Actinomycetota</taxon>
        <taxon>Actinomycetes</taxon>
        <taxon>Micrococcales</taxon>
        <taxon>Intrasporangiaceae</taxon>
        <taxon>Arsenicicoccus</taxon>
    </lineage>
</organism>
<dbReference type="Proteomes" id="UP001157109">
    <property type="component" value="Unassembled WGS sequence"/>
</dbReference>
<feature type="region of interest" description="Disordered" evidence="3">
    <location>
        <begin position="70"/>
        <end position="129"/>
    </location>
</feature>
<dbReference type="Gene3D" id="1.10.101.10">
    <property type="entry name" value="PGBD-like superfamily/PGBD"/>
    <property type="match status" value="1"/>
</dbReference>
<dbReference type="SUPFAM" id="SSF47090">
    <property type="entry name" value="PGBD-like"/>
    <property type="match status" value="1"/>
</dbReference>
<dbReference type="RefSeq" id="WP_348520336.1">
    <property type="nucleotide sequence ID" value="NZ_BSUJ01000001.1"/>
</dbReference>
<evidence type="ECO:0000259" key="4">
    <source>
        <dbReference type="Pfam" id="PF06737"/>
    </source>
</evidence>
<dbReference type="InterPro" id="IPR036366">
    <property type="entry name" value="PGBDSf"/>
</dbReference>
<dbReference type="InterPro" id="IPR023346">
    <property type="entry name" value="Lysozyme-like_dom_sf"/>
</dbReference>
<protein>
    <recommendedName>
        <fullName evidence="4">Resuscitation-promoting factor core lysozyme-like domain-containing protein</fullName>
    </recommendedName>
</protein>
<evidence type="ECO:0000313" key="5">
    <source>
        <dbReference type="EMBL" id="GMA20310.1"/>
    </source>
</evidence>
<evidence type="ECO:0000313" key="6">
    <source>
        <dbReference type="Proteomes" id="UP001157109"/>
    </source>
</evidence>